<gene>
    <name evidence="4" type="ORF">IQ260_00160</name>
</gene>
<organism evidence="4 5">
    <name type="scientific">Leptolyngbya cf. ectocarpi LEGE 11479</name>
    <dbReference type="NCBI Taxonomy" id="1828722"/>
    <lineage>
        <taxon>Bacteria</taxon>
        <taxon>Bacillati</taxon>
        <taxon>Cyanobacteriota</taxon>
        <taxon>Cyanophyceae</taxon>
        <taxon>Leptolyngbyales</taxon>
        <taxon>Leptolyngbyaceae</taxon>
        <taxon>Leptolyngbya group</taxon>
        <taxon>Leptolyngbya</taxon>
    </lineage>
</organism>
<reference evidence="4" key="1">
    <citation type="submission" date="2020-10" db="EMBL/GenBank/DDBJ databases">
        <authorList>
            <person name="Castelo-Branco R."/>
            <person name="Eusebio N."/>
            <person name="Adriana R."/>
            <person name="Vieira A."/>
            <person name="Brugerolle De Fraissinette N."/>
            <person name="Rezende De Castro R."/>
            <person name="Schneider M.P."/>
            <person name="Vasconcelos V."/>
            <person name="Leao P.N."/>
        </authorList>
    </citation>
    <scope>NUCLEOTIDE SEQUENCE</scope>
    <source>
        <strain evidence="4">LEGE 11479</strain>
    </source>
</reference>
<evidence type="ECO:0000256" key="2">
    <source>
        <dbReference type="SAM" id="MobiDB-lite"/>
    </source>
</evidence>
<accession>A0A928ZRS7</accession>
<dbReference type="AlphaFoldDB" id="A0A928ZRS7"/>
<dbReference type="InterPro" id="IPR004147">
    <property type="entry name" value="ABC1_dom"/>
</dbReference>
<dbReference type="Proteomes" id="UP000615026">
    <property type="component" value="Unassembled WGS sequence"/>
</dbReference>
<proteinExistence type="inferred from homology"/>
<dbReference type="CDD" id="cd05121">
    <property type="entry name" value="ABC1_ADCK3-like"/>
    <property type="match status" value="1"/>
</dbReference>
<protein>
    <submittedName>
        <fullName evidence="4">AarF/ABC1/UbiB kinase family protein</fullName>
    </submittedName>
</protein>
<dbReference type="InterPro" id="IPR011009">
    <property type="entry name" value="Kinase-like_dom_sf"/>
</dbReference>
<dbReference type="GO" id="GO:0005524">
    <property type="term" value="F:ATP binding"/>
    <property type="evidence" value="ECO:0007669"/>
    <property type="project" value="InterPro"/>
</dbReference>
<dbReference type="GO" id="GO:0004672">
    <property type="term" value="F:protein kinase activity"/>
    <property type="evidence" value="ECO:0007669"/>
    <property type="project" value="InterPro"/>
</dbReference>
<dbReference type="SUPFAM" id="SSF56112">
    <property type="entry name" value="Protein kinase-like (PK-like)"/>
    <property type="match status" value="1"/>
</dbReference>
<dbReference type="InterPro" id="IPR050154">
    <property type="entry name" value="UbiB_kinase"/>
</dbReference>
<dbReference type="EMBL" id="JADEXP010000001">
    <property type="protein sequence ID" value="MBE9065067.1"/>
    <property type="molecule type" value="Genomic_DNA"/>
</dbReference>
<dbReference type="InterPro" id="IPR000719">
    <property type="entry name" value="Prot_kinase_dom"/>
</dbReference>
<evidence type="ECO:0000313" key="4">
    <source>
        <dbReference type="EMBL" id="MBE9065067.1"/>
    </source>
</evidence>
<evidence type="ECO:0000259" key="3">
    <source>
        <dbReference type="PROSITE" id="PS50011"/>
    </source>
</evidence>
<dbReference type="PANTHER" id="PTHR10566:SF128">
    <property type="entry name" value="UBIB DOMAIN CONTAINING KINASE"/>
    <property type="match status" value="1"/>
</dbReference>
<comment type="similarity">
    <text evidence="1">Belongs to the protein kinase superfamily. ADCK protein kinase family.</text>
</comment>
<keyword evidence="5" id="KW-1185">Reference proteome</keyword>
<evidence type="ECO:0000313" key="5">
    <source>
        <dbReference type="Proteomes" id="UP000615026"/>
    </source>
</evidence>
<keyword evidence="4" id="KW-0418">Kinase</keyword>
<sequence length="643" mass="72287">MNAAPASPSLNERPVSLVTSVDELLTYDPLEIAHYYRSRPLQIFLRLLELVWSFLGFGLGLLWDRQTGRQEKMAAKRAVQLREVLTKLGPAYIKIGQALSTRPDLVSPAFMGELVKLQDQIPPFPNEIAFRLIQEDLGQTPNEIYAKISPDPVAAASLGQVYKGKLKTGEDVAIKVQRPGLTGQITRDIYLLRRLAQWACNNLTVVRSDLVSIMDEFGTRIFEEMDYTHEGENAQRFESLYGYIPDIIVPQIHTELTARRVLTMEWINGTKLTEPEILEAKGLKATEIVEIGVQCSLRQLLEHGFFHADPHPGNLLVTDDGKLAYLDFGMMCHVESYQRYGLIEAIVHMVNRDFEGLANDYVKLEFLTPETDLSPIIPALATVFNNALGASVAELNLKSITDEFSSLMYEYPFRVPAYYALIIRSLVTLDGIAISVDPSFKVLSKAYPYVAKRLLTDPSPELRQSLQELLFKDGDFRWNRLENLLRNARDSQDYDLEKVLQQTIDYLFSERGDHIRDHIADEVAKSLDQFGHSLVKRLQTAVTSESIPQPTPSSPATLTKEWEHISRIVGLLGDTKGMDGGTMIRLVPQVLVKPETRQMGQRVANNLATRAAARLLRTLFLPRTNHPQETSSSPALLSAQKSA</sequence>
<dbReference type="PANTHER" id="PTHR10566">
    <property type="entry name" value="CHAPERONE-ACTIVITY OF BC1 COMPLEX CABC1 -RELATED"/>
    <property type="match status" value="1"/>
</dbReference>
<dbReference type="Gene3D" id="1.10.510.10">
    <property type="entry name" value="Transferase(Phosphotransferase) domain 1"/>
    <property type="match status" value="1"/>
</dbReference>
<feature type="region of interest" description="Disordered" evidence="2">
    <location>
        <begin position="622"/>
        <end position="643"/>
    </location>
</feature>
<dbReference type="PROSITE" id="PS50011">
    <property type="entry name" value="PROTEIN_KINASE_DOM"/>
    <property type="match status" value="1"/>
</dbReference>
<name>A0A928ZRS7_LEPEC</name>
<dbReference type="RefSeq" id="WP_193989722.1">
    <property type="nucleotide sequence ID" value="NZ_JADEXP010000001.1"/>
</dbReference>
<feature type="compositionally biased region" description="Polar residues" evidence="2">
    <location>
        <begin position="627"/>
        <end position="643"/>
    </location>
</feature>
<comment type="caution">
    <text evidence="4">The sequence shown here is derived from an EMBL/GenBank/DDBJ whole genome shotgun (WGS) entry which is preliminary data.</text>
</comment>
<keyword evidence="4" id="KW-0808">Transferase</keyword>
<feature type="domain" description="Protein kinase" evidence="3">
    <location>
        <begin position="147"/>
        <end position="476"/>
    </location>
</feature>
<dbReference type="Pfam" id="PF03109">
    <property type="entry name" value="ABC1"/>
    <property type="match status" value="1"/>
</dbReference>
<evidence type="ECO:0000256" key="1">
    <source>
        <dbReference type="ARBA" id="ARBA00009670"/>
    </source>
</evidence>